<dbReference type="RefSeq" id="WP_044568756.1">
    <property type="nucleotide sequence ID" value="NZ_BAABDR010000089.1"/>
</dbReference>
<dbReference type="Pfam" id="PF21863">
    <property type="entry name" value="HTH_67"/>
    <property type="match status" value="1"/>
</dbReference>
<protein>
    <recommendedName>
        <fullName evidence="4">SalK</fullName>
    </recommendedName>
</protein>
<dbReference type="NCBIfam" id="NF047719">
    <property type="entry name" value="SCO6745_fam_HTH"/>
    <property type="match status" value="1"/>
</dbReference>
<dbReference type="GeneID" id="32466205"/>
<dbReference type="EMBL" id="JAGGLR010000005">
    <property type="protein sequence ID" value="MBP2061352.1"/>
    <property type="molecule type" value="Genomic_DNA"/>
</dbReference>
<dbReference type="EMBL" id="LK022848">
    <property type="protein sequence ID" value="CDR05360.1"/>
    <property type="molecule type" value="Genomic_DNA"/>
</dbReference>
<accession>A0A060ZH48</accession>
<evidence type="ECO:0000313" key="3">
    <source>
        <dbReference type="Proteomes" id="UP000756710"/>
    </source>
</evidence>
<reference evidence="2 3" key="2">
    <citation type="submission" date="2021-03" db="EMBL/GenBank/DDBJ databases">
        <title>Genomic Encyclopedia of Type Strains, Phase IV (KMG-IV): sequencing the most valuable type-strain genomes for metagenomic binning, comparative biology and taxonomic classification.</title>
        <authorList>
            <person name="Goeker M."/>
        </authorList>
    </citation>
    <scope>NUCLEOTIDE SEQUENCE [LARGE SCALE GENOMIC DNA]</scope>
    <source>
        <strain evidence="2 3">DSM 41954</strain>
    </source>
</reference>
<dbReference type="HOGENOM" id="CLU_061724_0_0_11"/>
<reference evidence="1" key="1">
    <citation type="submission" date="2014-05" db="EMBL/GenBank/DDBJ databases">
        <authorList>
            <person name="Horn Fabian"/>
        </authorList>
    </citation>
    <scope>NUCLEOTIDE SEQUENCE</scope>
</reference>
<dbReference type="Proteomes" id="UP000756710">
    <property type="component" value="Unassembled WGS sequence"/>
</dbReference>
<proteinExistence type="predicted"/>
<dbReference type="InterPro" id="IPR054058">
    <property type="entry name" value="HTH_67"/>
</dbReference>
<organism evidence="1">
    <name type="scientific">Streptomyces iranensis</name>
    <dbReference type="NCBI Taxonomy" id="576784"/>
    <lineage>
        <taxon>Bacteria</taxon>
        <taxon>Bacillati</taxon>
        <taxon>Actinomycetota</taxon>
        <taxon>Actinomycetes</taxon>
        <taxon>Kitasatosporales</taxon>
        <taxon>Streptomycetaceae</taxon>
        <taxon>Streptomyces</taxon>
        <taxon>Streptomyces violaceusniger group</taxon>
    </lineage>
</organism>
<name>A0A060ZH48_9ACTN</name>
<evidence type="ECO:0008006" key="4">
    <source>
        <dbReference type="Google" id="ProtNLM"/>
    </source>
</evidence>
<sequence length="287" mass="31027">MTTLPELAARRCYSVVNPLHSAIYFAPDFGEELAELGLKDGAAAYFVGRAAPLGRVCAGTVTATFFNFSHDLVARHIPAAWDVVSPEVALEARLRAADSVLRRVLGEEVIASKELAEAAELALRATEACSRLARPLYAAHAELPVPDAPHLALWHAATLLREHRGDAHLMTLVGAGLDAVEALASHTATGQGMSTKWILRTRGYSAEEWEAGRRRLRDRGLLTADNELTEAGERLRRDLEAETDRLDAAPYEHLGAEGVSRLTELATAFSTTARENGAFPADLRGKS</sequence>
<evidence type="ECO:0000313" key="2">
    <source>
        <dbReference type="EMBL" id="MBP2061352.1"/>
    </source>
</evidence>
<evidence type="ECO:0000313" key="1">
    <source>
        <dbReference type="EMBL" id="CDR05360.1"/>
    </source>
</evidence>
<dbReference type="AlphaFoldDB" id="A0A060ZH48"/>
<gene>
    <name evidence="2" type="ORF">J2Z30_002360</name>
    <name evidence="1" type="ORF">SIRAN2318</name>
</gene>
<keyword evidence="3" id="KW-1185">Reference proteome</keyword>